<dbReference type="EC" id="3.2.1.78" evidence="3"/>
<dbReference type="PANTHER" id="PTHR31451">
    <property type="match status" value="1"/>
</dbReference>
<feature type="domain" description="SLH" evidence="11">
    <location>
        <begin position="1785"/>
        <end position="1844"/>
    </location>
</feature>
<dbReference type="KEGG" id="prz:GZH47_13730"/>
<comment type="subcellular location">
    <subcellularLocation>
        <location evidence="2">Secreted</location>
    </subcellularLocation>
</comment>
<dbReference type="InterPro" id="IPR001119">
    <property type="entry name" value="SLH_dom"/>
</dbReference>
<keyword evidence="6" id="KW-0378">Hydrolase</keyword>
<dbReference type="GO" id="GO:0008810">
    <property type="term" value="F:cellulase activity"/>
    <property type="evidence" value="ECO:0007669"/>
    <property type="project" value="InterPro"/>
</dbReference>
<dbReference type="Proteomes" id="UP000479114">
    <property type="component" value="Chromosome"/>
</dbReference>
<keyword evidence="7" id="KW-0326">Glycosidase</keyword>
<dbReference type="PROSITE" id="PS50853">
    <property type="entry name" value="FN3"/>
    <property type="match status" value="1"/>
</dbReference>
<feature type="region of interest" description="Disordered" evidence="8">
    <location>
        <begin position="1548"/>
        <end position="1584"/>
    </location>
</feature>
<feature type="domain" description="Fibronectin type-III" evidence="10">
    <location>
        <begin position="409"/>
        <end position="503"/>
    </location>
</feature>
<evidence type="ECO:0000259" key="10">
    <source>
        <dbReference type="PROSITE" id="PS50853"/>
    </source>
</evidence>
<name>A0A6C0NZX2_9BACL</name>
<evidence type="ECO:0000313" key="13">
    <source>
        <dbReference type="Proteomes" id="UP000479114"/>
    </source>
</evidence>
<dbReference type="Pfam" id="PF26410">
    <property type="entry name" value="GH5_mannosidase"/>
    <property type="match status" value="1"/>
</dbReference>
<dbReference type="PANTHER" id="PTHR31451:SF39">
    <property type="entry name" value="MANNAN ENDO-1,4-BETA-MANNOSIDASE 1"/>
    <property type="match status" value="1"/>
</dbReference>
<evidence type="ECO:0000256" key="2">
    <source>
        <dbReference type="ARBA" id="ARBA00004613"/>
    </source>
</evidence>
<dbReference type="GO" id="GO:0030245">
    <property type="term" value="P:cellulose catabolic process"/>
    <property type="evidence" value="ECO:0007669"/>
    <property type="project" value="InterPro"/>
</dbReference>
<dbReference type="Pfam" id="PF00395">
    <property type="entry name" value="SLH"/>
    <property type="match status" value="3"/>
</dbReference>
<keyword evidence="13" id="KW-1185">Reference proteome</keyword>
<dbReference type="InterPro" id="IPR001547">
    <property type="entry name" value="Glyco_hydro_5"/>
</dbReference>
<dbReference type="GO" id="GO:0005576">
    <property type="term" value="C:extracellular region"/>
    <property type="evidence" value="ECO:0007669"/>
    <property type="project" value="UniProtKB-SubCell"/>
</dbReference>
<evidence type="ECO:0000256" key="5">
    <source>
        <dbReference type="ARBA" id="ARBA00022729"/>
    </source>
</evidence>
<feature type="domain" description="SLH" evidence="11">
    <location>
        <begin position="1845"/>
        <end position="1908"/>
    </location>
</feature>
<dbReference type="CDD" id="cd00063">
    <property type="entry name" value="FN3"/>
    <property type="match status" value="1"/>
</dbReference>
<protein>
    <recommendedName>
        <fullName evidence="3">mannan endo-1,4-beta-mannosidase</fullName>
        <ecNumber evidence="3">3.2.1.78</ecNumber>
    </recommendedName>
</protein>
<feature type="chain" id="PRO_5025486448" description="mannan endo-1,4-beta-mannosidase" evidence="9">
    <location>
        <begin position="34"/>
        <end position="1968"/>
    </location>
</feature>
<sequence>MTRLRKFTFKRSISLLSAAAVLGGLLSPIGSGAAVAYADEAPAASVFSNFITASGDQLMDGDQPFRFASLNYPGGMRDSDFSQEDALRTIAAIGGNVTRTYVPPVKRYDGANASYALILGPNDSGVMQFNEDGFKRLDHLLALANQIGVRLIIPFVDQWQWEGGIESYYAFRHPGTISGDAASDPDAWGFYTDPEVISDFKQVIHYMMNRVNTITGVKYKDDKAILAWETGNELGGYNQDKFPQAWTTEIADYVRNDENPSQLLLDGRFAVNNDSLSDPNVDIVGDHFYTGNFIDRINEDSAAAAGKKPYILGEFGLYTSGAPVDALYDAALKNGTDGIMIWSLRPHKDDGGFFWHDENPGNWASYHWPGFASGDYYGESDIIRTVYKYAHYMNAGDVAKTTAVPPIPAPANAPVLLGIDSVADIKWKGSVGASGYEVQRLPEGGTEWETVANGFSDGGRAGTPAFHDETALTGTAYDYRVRGVNESGASEWSNVVHVASAAHVITDEMSLLANDKEQRNVYAYDQSSNVLTGGGGEDGVGFKAYVATANPGYLTYASPVPLNSVSVTSAGSGTVKWFASATNGNYTEIHPAAQDGGVTTASDLPPGTRYVKFVIDGSNSVQIDRIQLTYAYDGTGYAAVPALTRNGFILDDSFSGKDAGKSENLSLQAAQPYTDNAPALGRTNGDAGAITYKTDGDIGSYRITSYSNVTDELKVYASADGDNYVQANPDVAKTPAGSGWSKVIYTDFALPAATKYLKFVYPATAAGAAPAIGRVEIGYGVNLIPLTDKPPANVFEDGEYDYGSDANVQARYERNVNGDDISIALDTANKNRGSYGVRVNYSLGSAYYAGLTQELGGVNLSAFDALHAWIKPDGSGNKLTFQLQTGDGRVWESTTPMTGTAGGTVELKLADFVQPQWNQDAAGAAEAIDLSSVSSFGIYVGGGDNASAASGAVYLDDVKLTNATKLDSFEGYGGYNALLNKAFSRNTGGGSFDLSLDKTHKSEGSYGLRVDYNFGGPGYAGGSFNPDFLNLKGYDGFSFWLQPDGSNNELAIQFTDASGKFWETKTVIRGTDPRLMYVPFDSFRYPSWYSGDTTARPDPKQNITAFSLYMGGGDSSLSTSGTLYFDDINGASFVDRLTDSAIAIDKSQTSVASLPYAISGTATGTPYVTLEAGKQVFYAPVQADGTWTYSTSKLPNGTVDIKASAQLYDGTVMSSDTYTVQVNVPNNPNTDGGGQPQQTNYLLDPGFEEAVDASAWPILPAHWMNKDADGNDVTDGIVKLEGGARTGAYKLVHWNNAPYEVTSSQRIDDLPDGIYELRAWTKSKGGQQTAEMFATVGNQEPLRTAIPAGESAWAYIKIQDIEVRGGGLTIGFHSKDVGDHWIGVDDVELVKTGDINYMSNAGLEDVVDAAAWPLLPVGWTHREANGNDVTDGTVKLEGEAHDGSYKLVHWNGSPYEVTSSTVVTNLPDGVYELSAWTKSKGGQEAAEMTAAVGADKHAVAIPAGEGQWANIKLSQLEVRGGSMTVSFHSKDAVGGNWIGVDDLALIRTGDLPTDPTDPTDPTGPTGPTGPTTPTTPSVPSAPQADVHNGIITIQPTKNAQGDAAASLREEDIRQALGQLSGRTLAIHLTGAEGAKAVQVDLPLQQFEANPEAEWITVDTGFAAVSIHRGALKNSAGAAASKMQLTVANVDPSTLPAEVRARLGGSAVYDFSLRLDGILVDRFQGNEVRVSLPYVLKPGEDPNHVVVYYIDDQNNLQSVKNGKYDPAAGKVEFSAKHFSKYAAAYVKVSFSDIAPLTWAVPGIESLAAKGILQGAGGSQFKPGQAVTRAEFITMLAAALDWTNEGSASSFKDVKAGAWYASAVAAAQKLGIVQGKTDGTFGINDPISRQDMAVMIYRAVKQQLPSVSAANAAAFSDGDAIGGYAAEAVQAVQGAGLMNGMPDGTFKPAGQATRAQAAVLVYRLLERFGS</sequence>
<dbReference type="InterPro" id="IPR045053">
    <property type="entry name" value="MAN-like"/>
</dbReference>
<keyword evidence="4" id="KW-0964">Secreted</keyword>
<evidence type="ECO:0000259" key="11">
    <source>
        <dbReference type="PROSITE" id="PS51272"/>
    </source>
</evidence>
<evidence type="ECO:0000256" key="1">
    <source>
        <dbReference type="ARBA" id="ARBA00001678"/>
    </source>
</evidence>
<dbReference type="InterPro" id="IPR008979">
    <property type="entry name" value="Galactose-bd-like_sf"/>
</dbReference>
<dbReference type="Gene3D" id="2.60.40.10">
    <property type="entry name" value="Immunoglobulins"/>
    <property type="match status" value="1"/>
</dbReference>
<feature type="compositionally biased region" description="Low complexity" evidence="8">
    <location>
        <begin position="1548"/>
        <end position="1575"/>
    </location>
</feature>
<feature type="signal peptide" evidence="9">
    <location>
        <begin position="1"/>
        <end position="33"/>
    </location>
</feature>
<dbReference type="RefSeq" id="WP_162640600.1">
    <property type="nucleotide sequence ID" value="NZ_CP048286.1"/>
</dbReference>
<dbReference type="InterPro" id="IPR017853">
    <property type="entry name" value="GH"/>
</dbReference>
<dbReference type="InterPro" id="IPR003961">
    <property type="entry name" value="FN3_dom"/>
</dbReference>
<dbReference type="Gene3D" id="2.60.120.260">
    <property type="entry name" value="Galactose-binding domain-like"/>
    <property type="match status" value="3"/>
</dbReference>
<evidence type="ECO:0000313" key="12">
    <source>
        <dbReference type="EMBL" id="QHW31794.1"/>
    </source>
</evidence>
<dbReference type="Pfam" id="PF03425">
    <property type="entry name" value="CBM_11"/>
    <property type="match status" value="1"/>
</dbReference>
<evidence type="ECO:0000256" key="4">
    <source>
        <dbReference type="ARBA" id="ARBA00022525"/>
    </source>
</evidence>
<dbReference type="EMBL" id="CP048286">
    <property type="protein sequence ID" value="QHW31794.1"/>
    <property type="molecule type" value="Genomic_DNA"/>
</dbReference>
<comment type="catalytic activity">
    <reaction evidence="1">
        <text>Random hydrolysis of (1-&gt;4)-beta-D-mannosidic linkages in mannans, galactomannans and glucomannans.</text>
        <dbReference type="EC" id="3.2.1.78"/>
    </reaction>
</comment>
<organism evidence="12 13">
    <name type="scientific">Paenibacillus rhizovicinus</name>
    <dbReference type="NCBI Taxonomy" id="2704463"/>
    <lineage>
        <taxon>Bacteria</taxon>
        <taxon>Bacillati</taxon>
        <taxon>Bacillota</taxon>
        <taxon>Bacilli</taxon>
        <taxon>Bacillales</taxon>
        <taxon>Paenibacillaceae</taxon>
        <taxon>Paenibacillus</taxon>
    </lineage>
</organism>
<dbReference type="GO" id="GO:0016985">
    <property type="term" value="F:mannan endo-1,4-beta-mannosidase activity"/>
    <property type="evidence" value="ECO:0007669"/>
    <property type="project" value="TreeGrafter"/>
</dbReference>
<evidence type="ECO:0000256" key="7">
    <source>
        <dbReference type="ARBA" id="ARBA00023295"/>
    </source>
</evidence>
<keyword evidence="5 9" id="KW-0732">Signal</keyword>
<dbReference type="PROSITE" id="PS51272">
    <property type="entry name" value="SLH"/>
    <property type="match status" value="3"/>
</dbReference>
<dbReference type="Gene3D" id="3.20.20.80">
    <property type="entry name" value="Glycosidases"/>
    <property type="match status" value="1"/>
</dbReference>
<evidence type="ECO:0000256" key="6">
    <source>
        <dbReference type="ARBA" id="ARBA00022801"/>
    </source>
</evidence>
<evidence type="ECO:0000256" key="9">
    <source>
        <dbReference type="SAM" id="SignalP"/>
    </source>
</evidence>
<dbReference type="SUPFAM" id="SSF49785">
    <property type="entry name" value="Galactose-binding domain-like"/>
    <property type="match status" value="2"/>
</dbReference>
<dbReference type="InterPro" id="IPR005087">
    <property type="entry name" value="CBM11"/>
</dbReference>
<dbReference type="SUPFAM" id="SSF51445">
    <property type="entry name" value="(Trans)glycosidases"/>
    <property type="match status" value="1"/>
</dbReference>
<gene>
    <name evidence="12" type="ORF">GZH47_13730</name>
</gene>
<accession>A0A6C0NZX2</accession>
<dbReference type="InterPro" id="IPR013783">
    <property type="entry name" value="Ig-like_fold"/>
</dbReference>
<evidence type="ECO:0000256" key="8">
    <source>
        <dbReference type="SAM" id="MobiDB-lite"/>
    </source>
</evidence>
<dbReference type="InterPro" id="IPR036116">
    <property type="entry name" value="FN3_sf"/>
</dbReference>
<feature type="domain" description="SLH" evidence="11">
    <location>
        <begin position="1910"/>
        <end position="1968"/>
    </location>
</feature>
<dbReference type="SUPFAM" id="SSF49265">
    <property type="entry name" value="Fibronectin type III"/>
    <property type="match status" value="1"/>
</dbReference>
<reference evidence="12 13" key="1">
    <citation type="submission" date="2020-02" db="EMBL/GenBank/DDBJ databases">
        <title>Paenibacillus sp. nov., isolated from rhizosphere soil of tomato.</title>
        <authorList>
            <person name="Weon H.-Y."/>
            <person name="Lee S.A."/>
        </authorList>
    </citation>
    <scope>NUCLEOTIDE SEQUENCE [LARGE SCALE GENOMIC DNA]</scope>
    <source>
        <strain evidence="12 13">14171R-81</strain>
    </source>
</reference>
<proteinExistence type="predicted"/>
<evidence type="ECO:0000256" key="3">
    <source>
        <dbReference type="ARBA" id="ARBA00012706"/>
    </source>
</evidence>